<dbReference type="Gene3D" id="1.20.58.80">
    <property type="entry name" value="Phosphotransferase system, lactose/cellobiose-type IIA subunit"/>
    <property type="match status" value="1"/>
</dbReference>
<feature type="compositionally biased region" description="Low complexity" evidence="2">
    <location>
        <begin position="181"/>
        <end position="199"/>
    </location>
</feature>
<feature type="region of interest" description="Disordered" evidence="2">
    <location>
        <begin position="161"/>
        <end position="211"/>
    </location>
</feature>
<dbReference type="STRING" id="341454.A0A4S2N5D0"/>
<evidence type="ECO:0000256" key="2">
    <source>
        <dbReference type="SAM" id="MobiDB-lite"/>
    </source>
</evidence>
<dbReference type="PANTHER" id="PTHR40130:SF1">
    <property type="entry name" value="SPINDLE POLE BODY-ASSOCIATED PROTEIN CUT12 DOMAIN-CONTAINING PROTEIN"/>
    <property type="match status" value="1"/>
</dbReference>
<dbReference type="PANTHER" id="PTHR40130">
    <property type="entry name" value="EXPRESSED PROTEIN"/>
    <property type="match status" value="1"/>
</dbReference>
<organism evidence="3 4">
    <name type="scientific">Ascodesmis nigricans</name>
    <dbReference type="NCBI Taxonomy" id="341454"/>
    <lineage>
        <taxon>Eukaryota</taxon>
        <taxon>Fungi</taxon>
        <taxon>Dikarya</taxon>
        <taxon>Ascomycota</taxon>
        <taxon>Pezizomycotina</taxon>
        <taxon>Pezizomycetes</taxon>
        <taxon>Pezizales</taxon>
        <taxon>Ascodesmidaceae</taxon>
        <taxon>Ascodesmis</taxon>
    </lineage>
</organism>
<feature type="compositionally biased region" description="Basic and acidic residues" evidence="2">
    <location>
        <begin position="531"/>
        <end position="541"/>
    </location>
</feature>
<dbReference type="EMBL" id="ML220113">
    <property type="protein sequence ID" value="TGZ84264.1"/>
    <property type="molecule type" value="Genomic_DNA"/>
</dbReference>
<gene>
    <name evidence="3" type="ORF">EX30DRAFT_357800</name>
</gene>
<feature type="compositionally biased region" description="Basic and acidic residues" evidence="2">
    <location>
        <begin position="348"/>
        <end position="359"/>
    </location>
</feature>
<dbReference type="OrthoDB" id="3197614at2759"/>
<sequence length="541" mass="58916">MEDTPLSIAHQHALHATKLLSASTPQPTPATLAAAAASHGLAATSFASAAKTAKDPEAHRTLELLVAQHERWAAGLKCIAERPAGREQLDSNASSDSTTVSGGSSTKTSGKSSSRDKPRTVVSPPPVLPFTNTSGVSNYPPRLQKSISSLATNLASARGIPQVPFADSSSGSRRRRPPANPTSESTSSKPTTSPLNLLPPEQPTLSNKSNSEETFTRFYSSLNSLIHRIGSPFTASLAFAGLPVGDDPNDNRIPPDFLPQGWVHGRTKNPDLGSLPSDITGGESFYVVPYSGGTMTYAGVVRRENAMGEITTHPGTPGSSDSRRRHGSSGVKKEVRIASPSPDSSGQAERDYETAKFAGHEKTPEELLLENQTLRKTLEQLTRDMAKWERKSREGERNLKNSIMKMSKNGGHSGMDILHQVQRSGWLHTTYEEEPNERSGGGIYSEGRHMGEMELLKEEHRAKERDLERKMKRLEEEVRVSRDEIRRLAKENERLKEIEKNWDALREKAKRRERAGTSKAATGATGGEAGRLAKVDEETNP</sequence>
<dbReference type="AlphaFoldDB" id="A0A4S2N5D0"/>
<name>A0A4S2N5D0_9PEZI</name>
<keyword evidence="1" id="KW-0175">Coiled coil</keyword>
<accession>A0A4S2N5D0</accession>
<feature type="region of interest" description="Disordered" evidence="2">
    <location>
        <begin position="309"/>
        <end position="359"/>
    </location>
</feature>
<dbReference type="InParanoid" id="A0A4S2N5D0"/>
<feature type="region of interest" description="Disordered" evidence="2">
    <location>
        <begin position="86"/>
        <end position="140"/>
    </location>
</feature>
<evidence type="ECO:0000313" key="3">
    <source>
        <dbReference type="EMBL" id="TGZ84264.1"/>
    </source>
</evidence>
<protein>
    <submittedName>
        <fullName evidence="3">Uncharacterized protein</fullName>
    </submittedName>
</protein>
<proteinExistence type="predicted"/>
<feature type="region of interest" description="Disordered" evidence="2">
    <location>
        <begin position="507"/>
        <end position="541"/>
    </location>
</feature>
<keyword evidence="4" id="KW-1185">Reference proteome</keyword>
<feature type="coiled-coil region" evidence="1">
    <location>
        <begin position="371"/>
        <end position="398"/>
    </location>
</feature>
<feature type="compositionally biased region" description="Low complexity" evidence="2">
    <location>
        <begin position="94"/>
        <end position="112"/>
    </location>
</feature>
<dbReference type="Proteomes" id="UP000298138">
    <property type="component" value="Unassembled WGS sequence"/>
</dbReference>
<evidence type="ECO:0000256" key="1">
    <source>
        <dbReference type="SAM" id="Coils"/>
    </source>
</evidence>
<evidence type="ECO:0000313" key="4">
    <source>
        <dbReference type="Proteomes" id="UP000298138"/>
    </source>
</evidence>
<reference evidence="3 4" key="1">
    <citation type="submission" date="2019-04" db="EMBL/GenBank/DDBJ databases">
        <title>Comparative genomics and transcriptomics to analyze fruiting body development in filamentous ascomycetes.</title>
        <authorList>
            <consortium name="DOE Joint Genome Institute"/>
            <person name="Lutkenhaus R."/>
            <person name="Traeger S."/>
            <person name="Breuer J."/>
            <person name="Kuo A."/>
            <person name="Lipzen A."/>
            <person name="Pangilinan J."/>
            <person name="Dilworth D."/>
            <person name="Sandor L."/>
            <person name="Poggeler S."/>
            <person name="Barry K."/>
            <person name="Grigoriev I.V."/>
            <person name="Nowrousian M."/>
        </authorList>
    </citation>
    <scope>NUCLEOTIDE SEQUENCE [LARGE SCALE GENOMIC DNA]</scope>
    <source>
        <strain evidence="3 4">CBS 389.68</strain>
    </source>
</reference>